<feature type="transmembrane region" description="Helical" evidence="1">
    <location>
        <begin position="79"/>
        <end position="103"/>
    </location>
</feature>
<protein>
    <submittedName>
        <fullName evidence="2">Uncharacterized protein</fullName>
    </submittedName>
</protein>
<gene>
    <name evidence="2" type="ORF">SAMN06297358_2215</name>
</gene>
<reference evidence="3" key="1">
    <citation type="submission" date="2017-09" db="EMBL/GenBank/DDBJ databases">
        <authorList>
            <person name="Varghese N."/>
            <person name="Submissions S."/>
        </authorList>
    </citation>
    <scope>NUCLEOTIDE SEQUENCE [LARGE SCALE GENOMIC DNA]</scope>
    <source>
        <strain evidence="3">CGMCC 1.12803</strain>
    </source>
</reference>
<dbReference type="EMBL" id="OCMT01000002">
    <property type="protein sequence ID" value="SOD15235.1"/>
    <property type="molecule type" value="Genomic_DNA"/>
</dbReference>
<keyword evidence="1" id="KW-1133">Transmembrane helix</keyword>
<proteinExistence type="predicted"/>
<evidence type="ECO:0000313" key="2">
    <source>
        <dbReference type="EMBL" id="SOD15235.1"/>
    </source>
</evidence>
<evidence type="ECO:0000313" key="3">
    <source>
        <dbReference type="Proteomes" id="UP000219281"/>
    </source>
</evidence>
<dbReference type="AlphaFoldDB" id="A0A286A015"/>
<name>A0A286A015_9SPHI</name>
<sequence length="116" mass="12732">MVFIVILILSFALQSFFPWWTIIVVSFATCGIIGKTGKISFWQPFFAIIVLWTGMALYKSFPNNHLLAGRVAEMFGLKVWPAILAVTALIGGLAAGISGYCGYHFRKATIKSKAKA</sequence>
<dbReference type="OrthoDB" id="1525231at2"/>
<keyword evidence="3" id="KW-1185">Reference proteome</keyword>
<keyword evidence="1" id="KW-0812">Transmembrane</keyword>
<dbReference type="Proteomes" id="UP000219281">
    <property type="component" value="Unassembled WGS sequence"/>
</dbReference>
<dbReference type="RefSeq" id="WP_097131812.1">
    <property type="nucleotide sequence ID" value="NZ_OCMT01000002.1"/>
</dbReference>
<evidence type="ECO:0000256" key="1">
    <source>
        <dbReference type="SAM" id="Phobius"/>
    </source>
</evidence>
<keyword evidence="1" id="KW-0472">Membrane</keyword>
<accession>A0A286A015</accession>
<feature type="transmembrane region" description="Helical" evidence="1">
    <location>
        <begin position="6"/>
        <end position="34"/>
    </location>
</feature>
<organism evidence="2 3">
    <name type="scientific">Pedobacter xixiisoli</name>
    <dbReference type="NCBI Taxonomy" id="1476464"/>
    <lineage>
        <taxon>Bacteria</taxon>
        <taxon>Pseudomonadati</taxon>
        <taxon>Bacteroidota</taxon>
        <taxon>Sphingobacteriia</taxon>
        <taxon>Sphingobacteriales</taxon>
        <taxon>Sphingobacteriaceae</taxon>
        <taxon>Pedobacter</taxon>
    </lineage>
</organism>
<feature type="transmembrane region" description="Helical" evidence="1">
    <location>
        <begin position="41"/>
        <end position="59"/>
    </location>
</feature>